<accession>A0A381CED8</accession>
<name>A0A381CED8_CAMCO</name>
<dbReference type="RefSeq" id="WP_002815103.1">
    <property type="nucleotide sequence ID" value="NZ_BTEL01000014.1"/>
</dbReference>
<evidence type="ECO:0000313" key="3">
    <source>
        <dbReference type="EMBL" id="EAL6851508.1"/>
    </source>
</evidence>
<proteinExistence type="predicted"/>
<dbReference type="Proteomes" id="UP000352088">
    <property type="component" value="Unassembled WGS sequence"/>
</dbReference>
<dbReference type="AlphaFoldDB" id="A0A381CED8"/>
<feature type="coiled-coil region" evidence="1">
    <location>
        <begin position="31"/>
        <end position="69"/>
    </location>
</feature>
<organism evidence="2 5">
    <name type="scientific">Campylobacter coli</name>
    <dbReference type="NCBI Taxonomy" id="195"/>
    <lineage>
        <taxon>Bacteria</taxon>
        <taxon>Pseudomonadati</taxon>
        <taxon>Campylobacterota</taxon>
        <taxon>Epsilonproteobacteria</taxon>
        <taxon>Campylobacterales</taxon>
        <taxon>Campylobacteraceae</taxon>
        <taxon>Campylobacter</taxon>
    </lineage>
</organism>
<gene>
    <name evidence="2" type="ORF">BU953_08565</name>
    <name evidence="3" type="ORF">DSX26_08590</name>
</gene>
<reference evidence="2 5" key="1">
    <citation type="submission" date="2018-05" db="EMBL/GenBank/DDBJ databases">
        <authorList>
            <consortium name="NARMS: The National Antimicrobial Resistance Monitoring System"/>
        </authorList>
    </citation>
    <scope>NUCLEOTIDE SEQUENCE [LARGE SCALE GENOMIC DNA]</scope>
    <source>
        <strain evidence="3 4">CVM N17C548</strain>
        <strain evidence="2 5">FSIS1609200</strain>
    </source>
</reference>
<dbReference type="EMBL" id="AABUYW010000021">
    <property type="protein sequence ID" value="EAJ1077648.1"/>
    <property type="molecule type" value="Genomic_DNA"/>
</dbReference>
<evidence type="ECO:0000256" key="1">
    <source>
        <dbReference type="SAM" id="Coils"/>
    </source>
</evidence>
<evidence type="ECO:0000313" key="5">
    <source>
        <dbReference type="Proteomes" id="UP000557830"/>
    </source>
</evidence>
<dbReference type="EMBL" id="AACQHW010000011">
    <property type="protein sequence ID" value="EAL6851508.1"/>
    <property type="molecule type" value="Genomic_DNA"/>
</dbReference>
<evidence type="ECO:0000313" key="2">
    <source>
        <dbReference type="EMBL" id="EAJ1077648.1"/>
    </source>
</evidence>
<sequence>MQEISNYEKIKKDIEEGIQKRKEEDKKNKKIISQIKIINSLENKIKKEKEKLSKLVENENSKQMEQNNEQ</sequence>
<protein>
    <submittedName>
        <fullName evidence="2">Uncharacterized protein</fullName>
    </submittedName>
</protein>
<dbReference type="Proteomes" id="UP000557830">
    <property type="component" value="Unassembled WGS sequence"/>
</dbReference>
<evidence type="ECO:0000313" key="4">
    <source>
        <dbReference type="Proteomes" id="UP000352088"/>
    </source>
</evidence>
<comment type="caution">
    <text evidence="2">The sequence shown here is derived from an EMBL/GenBank/DDBJ whole genome shotgun (WGS) entry which is preliminary data.</text>
</comment>
<keyword evidence="1" id="KW-0175">Coiled coil</keyword>